<evidence type="ECO:0000256" key="4">
    <source>
        <dbReference type="PROSITE-ProRule" id="PRU00221"/>
    </source>
</evidence>
<proteinExistence type="inferred from homology"/>
<dbReference type="AlphaFoldDB" id="A0A6G1HYM0"/>
<feature type="compositionally biased region" description="Acidic residues" evidence="5">
    <location>
        <begin position="912"/>
        <end position="931"/>
    </location>
</feature>
<dbReference type="InterPro" id="IPR020472">
    <property type="entry name" value="WD40_PAC1"/>
</dbReference>
<evidence type="ECO:0000256" key="1">
    <source>
        <dbReference type="ARBA" id="ARBA00007968"/>
    </source>
</evidence>
<feature type="repeat" description="WD" evidence="4">
    <location>
        <begin position="579"/>
        <end position="618"/>
    </location>
</feature>
<evidence type="ECO:0000313" key="7">
    <source>
        <dbReference type="EMBL" id="KAF2401011.1"/>
    </source>
</evidence>
<feature type="domain" description="F-box" evidence="6">
    <location>
        <begin position="334"/>
        <end position="381"/>
    </location>
</feature>
<dbReference type="Pfam" id="PF12937">
    <property type="entry name" value="F-box-like"/>
    <property type="match status" value="1"/>
</dbReference>
<feature type="compositionally biased region" description="Polar residues" evidence="5">
    <location>
        <begin position="433"/>
        <end position="442"/>
    </location>
</feature>
<feature type="region of interest" description="Disordered" evidence="5">
    <location>
        <begin position="108"/>
        <end position="203"/>
    </location>
</feature>
<keyword evidence="2 4" id="KW-0853">WD repeat</keyword>
<dbReference type="SUPFAM" id="SSF81383">
    <property type="entry name" value="F-box domain"/>
    <property type="match status" value="1"/>
</dbReference>
<feature type="region of interest" description="Disordered" evidence="5">
    <location>
        <begin position="433"/>
        <end position="478"/>
    </location>
</feature>
<dbReference type="OrthoDB" id="190105at2759"/>
<dbReference type="EMBL" id="ML996694">
    <property type="protein sequence ID" value="KAF2401011.1"/>
    <property type="molecule type" value="Genomic_DNA"/>
</dbReference>
<dbReference type="PROSITE" id="PS50082">
    <property type="entry name" value="WD_REPEATS_2"/>
    <property type="match status" value="6"/>
</dbReference>
<dbReference type="InterPro" id="IPR001680">
    <property type="entry name" value="WD40_rpt"/>
</dbReference>
<feature type="repeat" description="WD" evidence="4">
    <location>
        <begin position="649"/>
        <end position="668"/>
    </location>
</feature>
<dbReference type="CDD" id="cd00200">
    <property type="entry name" value="WD40"/>
    <property type="match status" value="1"/>
</dbReference>
<evidence type="ECO:0000256" key="2">
    <source>
        <dbReference type="ARBA" id="ARBA00022574"/>
    </source>
</evidence>
<dbReference type="CDD" id="cd22147">
    <property type="entry name" value="F-box_SpPof1-like"/>
    <property type="match status" value="1"/>
</dbReference>
<accession>A0A6G1HYM0</accession>
<dbReference type="SMART" id="SM00256">
    <property type="entry name" value="FBOX"/>
    <property type="match status" value="1"/>
</dbReference>
<comment type="similarity">
    <text evidence="1">Belongs to the WD repeat MET30/SCONB/SCON-2 family.</text>
</comment>
<reference evidence="7" key="1">
    <citation type="journal article" date="2020" name="Stud. Mycol.">
        <title>101 Dothideomycetes genomes: a test case for predicting lifestyles and emergence of pathogens.</title>
        <authorList>
            <person name="Haridas S."/>
            <person name="Albert R."/>
            <person name="Binder M."/>
            <person name="Bloem J."/>
            <person name="Labutti K."/>
            <person name="Salamov A."/>
            <person name="Andreopoulos B."/>
            <person name="Baker S."/>
            <person name="Barry K."/>
            <person name="Bills G."/>
            <person name="Bluhm B."/>
            <person name="Cannon C."/>
            <person name="Castanera R."/>
            <person name="Culley D."/>
            <person name="Daum C."/>
            <person name="Ezra D."/>
            <person name="Gonzalez J."/>
            <person name="Henrissat B."/>
            <person name="Kuo A."/>
            <person name="Liang C."/>
            <person name="Lipzen A."/>
            <person name="Lutzoni F."/>
            <person name="Magnuson J."/>
            <person name="Mondo S."/>
            <person name="Nolan M."/>
            <person name="Ohm R."/>
            <person name="Pangilinan J."/>
            <person name="Park H.-J."/>
            <person name="Ramirez L."/>
            <person name="Alfaro M."/>
            <person name="Sun H."/>
            <person name="Tritt A."/>
            <person name="Yoshinaga Y."/>
            <person name="Zwiers L.-H."/>
            <person name="Turgeon B."/>
            <person name="Goodwin S."/>
            <person name="Spatafora J."/>
            <person name="Crous P."/>
            <person name="Grigoriev I."/>
        </authorList>
    </citation>
    <scope>NUCLEOTIDE SEQUENCE</scope>
    <source>
        <strain evidence="7">CBS 262.69</strain>
    </source>
</reference>
<dbReference type="Gene3D" id="1.20.1280.50">
    <property type="match status" value="1"/>
</dbReference>
<evidence type="ECO:0000256" key="5">
    <source>
        <dbReference type="SAM" id="MobiDB-lite"/>
    </source>
</evidence>
<feature type="compositionally biased region" description="Basic and acidic residues" evidence="5">
    <location>
        <begin position="158"/>
        <end position="169"/>
    </location>
</feature>
<dbReference type="SMART" id="SM00320">
    <property type="entry name" value="WD40"/>
    <property type="match status" value="7"/>
</dbReference>
<dbReference type="PROSITE" id="PS50294">
    <property type="entry name" value="WD_REPEATS_REGION"/>
    <property type="match status" value="4"/>
</dbReference>
<evidence type="ECO:0000256" key="3">
    <source>
        <dbReference type="ARBA" id="ARBA00022737"/>
    </source>
</evidence>
<feature type="compositionally biased region" description="Basic residues" evidence="5">
    <location>
        <begin position="111"/>
        <end position="122"/>
    </location>
</feature>
<gene>
    <name evidence="7" type="ORF">EJ06DRAFT_543039</name>
</gene>
<name>A0A6G1HYM0_9PEZI</name>
<dbReference type="PRINTS" id="PR00320">
    <property type="entry name" value="GPROTEINBRPT"/>
</dbReference>
<dbReference type="Proteomes" id="UP000799640">
    <property type="component" value="Unassembled WGS sequence"/>
</dbReference>
<dbReference type="InterPro" id="IPR019775">
    <property type="entry name" value="WD40_repeat_CS"/>
</dbReference>
<organism evidence="7 8">
    <name type="scientific">Trichodelitschia bisporula</name>
    <dbReference type="NCBI Taxonomy" id="703511"/>
    <lineage>
        <taxon>Eukaryota</taxon>
        <taxon>Fungi</taxon>
        <taxon>Dikarya</taxon>
        <taxon>Ascomycota</taxon>
        <taxon>Pezizomycotina</taxon>
        <taxon>Dothideomycetes</taxon>
        <taxon>Dothideomycetes incertae sedis</taxon>
        <taxon>Phaeotrichales</taxon>
        <taxon>Phaeotrichaceae</taxon>
        <taxon>Trichodelitschia</taxon>
    </lineage>
</organism>
<feature type="repeat" description="WD" evidence="4">
    <location>
        <begin position="730"/>
        <end position="771"/>
    </location>
</feature>
<dbReference type="InterPro" id="IPR001810">
    <property type="entry name" value="F-box_dom"/>
</dbReference>
<keyword evidence="3" id="KW-0677">Repeat</keyword>
<feature type="compositionally biased region" description="Polar residues" evidence="5">
    <location>
        <begin position="128"/>
        <end position="142"/>
    </location>
</feature>
<feature type="compositionally biased region" description="Basic and acidic residues" evidence="5">
    <location>
        <begin position="466"/>
        <end position="478"/>
    </location>
</feature>
<feature type="repeat" description="WD" evidence="4">
    <location>
        <begin position="772"/>
        <end position="811"/>
    </location>
</feature>
<dbReference type="InterPro" id="IPR015943">
    <property type="entry name" value="WD40/YVTN_repeat-like_dom_sf"/>
</dbReference>
<evidence type="ECO:0000313" key="8">
    <source>
        <dbReference type="Proteomes" id="UP000799640"/>
    </source>
</evidence>
<dbReference type="PANTHER" id="PTHR22847:SF741">
    <property type="entry name" value="E3 UBIQUITIN LIGASE COMPLEX SCF SUBUNIT SCONB-RELATED"/>
    <property type="match status" value="1"/>
</dbReference>
<feature type="repeat" description="WD" evidence="4">
    <location>
        <begin position="690"/>
        <end position="729"/>
    </location>
</feature>
<dbReference type="PROSITE" id="PS00678">
    <property type="entry name" value="WD_REPEATS_1"/>
    <property type="match status" value="1"/>
</dbReference>
<evidence type="ECO:0000259" key="6">
    <source>
        <dbReference type="PROSITE" id="PS50181"/>
    </source>
</evidence>
<feature type="repeat" description="WD" evidence="4">
    <location>
        <begin position="812"/>
        <end position="850"/>
    </location>
</feature>
<dbReference type="InterPro" id="IPR036322">
    <property type="entry name" value="WD40_repeat_dom_sf"/>
</dbReference>
<dbReference type="SUPFAM" id="SSF50978">
    <property type="entry name" value="WD40 repeat-like"/>
    <property type="match status" value="1"/>
</dbReference>
<feature type="region of interest" description="Disordered" evidence="5">
    <location>
        <begin position="909"/>
        <end position="931"/>
    </location>
</feature>
<dbReference type="Pfam" id="PF00400">
    <property type="entry name" value="WD40"/>
    <property type="match status" value="7"/>
</dbReference>
<dbReference type="PANTHER" id="PTHR22847">
    <property type="entry name" value="WD40 REPEAT PROTEIN"/>
    <property type="match status" value="1"/>
</dbReference>
<dbReference type="InterPro" id="IPR036047">
    <property type="entry name" value="F-box-like_dom_sf"/>
</dbReference>
<dbReference type="PROSITE" id="PS50181">
    <property type="entry name" value="FBOX"/>
    <property type="match status" value="1"/>
</dbReference>
<keyword evidence="8" id="KW-1185">Reference proteome</keyword>
<dbReference type="Gene3D" id="2.130.10.10">
    <property type="entry name" value="YVTN repeat-like/Quinoprotein amine dehydrogenase"/>
    <property type="match status" value="1"/>
</dbReference>
<sequence length="931" mass="103002">MATPHKLAVPFPRGLSHAREVEFQPPTLGPLDPKKYPLAELSTPGALRQFTFDKSGQSVIFREVISYTNYALPLPDALGKRSGLNRHAHHSNASGELPEPFLAIAAELVSGKRRTRRQRRPNTRSSRGSSAEPSRATHSWNTKFDESPPATPDAGSGVDRKPLPKEWLRARKVAARQPSALSRSAKLTSDEPVDPILPISTTPPLVESDLETATTPEIEAFVRSHASLPSPSLSPITAAASLDNLSEEEQGDIDTDDVASIDIIQNLPKFETGAPEDTPEDVRSDMVDKIPEMLANFDSFPPQLQTYVMYQLLRRCQKPTLSLVADMVNPALKVDFLTALPVEMGLEVLKHLDVQSMCRAAQVSKKWRQIVDGNETYWRERLEREKFIMPEGEVERAVREGWGWQFSSGPNSCERNLSPEESLLGSFKSSTGVVKASSPSLRSSKRKAAPERSSRPAKRRKTKSVSNKDPEEPDWKKLFQEPTGPLTHASAAALAVPEPDVGLPSLRQLHLYKSLYQRHYSIRKAWMDPEAKPRHFAFRAHGRHVVTCLQFDKDKILTGSDDTKINVYSTSTGKLLRTLVGHDGGVWALQYDGNTLVSGSTDRSVRVWDINTGECTQVFHGHTSTVRCLVIVKPTVVGHTAKGVPIMMPKQPLIITGSRDSTLRVWKLPQAGDGMEATEDNDQPYFVRALNGHHQSVRAIAAHGDTLVSGSYDSTVRVWRISTGDVLHRLIGHTQKVYSVVLDTARNRCISGSMDNLVKVWSIETGQCIFNLEGHTSLVGLLDLGHERLVSAAADSTLRIWDPESGQCKGTLSAHTGAITCFQHDAHKVISGSDRTLKLWNLKSGECVKDLLTDLSGVWQVRFDERRCVAAVQRQESTYIEVLDFGAGRDGVPITERGIRKVVDIMGKEISESEDENEMTDTEEEDEVVPA</sequence>
<protein>
    <submittedName>
        <fullName evidence="7">WD40 repeat-like protein</fullName>
    </submittedName>
</protein>